<reference evidence="3" key="1">
    <citation type="submission" date="2017-09" db="EMBL/GenBank/DDBJ databases">
        <title>Depth-based differentiation of microbial function through sediment-hosted aquifers and enrichment of novel symbionts in the deep terrestrial subsurface.</title>
        <authorList>
            <person name="Probst A.J."/>
            <person name="Ladd B."/>
            <person name="Jarett J.K."/>
            <person name="Geller-Mcgrath D.E."/>
            <person name="Sieber C.M.K."/>
            <person name="Emerson J.B."/>
            <person name="Anantharaman K."/>
            <person name="Thomas B.C."/>
            <person name="Malmstrom R."/>
            <person name="Stieglmeier M."/>
            <person name="Klingl A."/>
            <person name="Woyke T."/>
            <person name="Ryan C.M."/>
            <person name="Banfield J.F."/>
        </authorList>
    </citation>
    <scope>NUCLEOTIDE SEQUENCE [LARGE SCALE GENOMIC DNA]</scope>
</reference>
<protein>
    <submittedName>
        <fullName evidence="2">Uncharacterized protein</fullName>
    </submittedName>
</protein>
<evidence type="ECO:0000256" key="1">
    <source>
        <dbReference type="SAM" id="Phobius"/>
    </source>
</evidence>
<keyword evidence="1" id="KW-1133">Transmembrane helix</keyword>
<comment type="caution">
    <text evidence="2">The sequence shown here is derived from an EMBL/GenBank/DDBJ whole genome shotgun (WGS) entry which is preliminary data.</text>
</comment>
<sequence>MHDGAKKEIQIKRKKRLIFRIVLVAGAIMGIARLLQQAGTVSDAIAQTLYIVLVLIIIIGLLLP</sequence>
<accession>A0A2M6WR76</accession>
<proteinExistence type="predicted"/>
<keyword evidence="1" id="KW-0812">Transmembrane</keyword>
<dbReference type="Proteomes" id="UP000228900">
    <property type="component" value="Unassembled WGS sequence"/>
</dbReference>
<dbReference type="AlphaFoldDB" id="A0A2M6WR76"/>
<evidence type="ECO:0000313" key="2">
    <source>
        <dbReference type="EMBL" id="PIT95301.1"/>
    </source>
</evidence>
<evidence type="ECO:0000313" key="3">
    <source>
        <dbReference type="Proteomes" id="UP000228900"/>
    </source>
</evidence>
<keyword evidence="1" id="KW-0472">Membrane</keyword>
<feature type="transmembrane region" description="Helical" evidence="1">
    <location>
        <begin position="44"/>
        <end position="63"/>
    </location>
</feature>
<organism evidence="2 3">
    <name type="scientific">Candidatus Falkowbacteria bacterium CG10_big_fil_rev_8_21_14_0_10_39_9</name>
    <dbReference type="NCBI Taxonomy" id="1974566"/>
    <lineage>
        <taxon>Bacteria</taxon>
        <taxon>Candidatus Falkowiibacteriota</taxon>
    </lineage>
</organism>
<feature type="transmembrane region" description="Helical" evidence="1">
    <location>
        <begin position="17"/>
        <end position="38"/>
    </location>
</feature>
<feature type="non-terminal residue" evidence="2">
    <location>
        <position position="64"/>
    </location>
</feature>
<dbReference type="EMBL" id="PFAQ01000007">
    <property type="protein sequence ID" value="PIT95301.1"/>
    <property type="molecule type" value="Genomic_DNA"/>
</dbReference>
<gene>
    <name evidence="2" type="ORF">COT98_00270</name>
</gene>
<name>A0A2M6WR76_9BACT</name>